<dbReference type="EMBL" id="CAJNRE010011109">
    <property type="protein sequence ID" value="CAF2098664.1"/>
    <property type="molecule type" value="Genomic_DNA"/>
</dbReference>
<dbReference type="InterPro" id="IPR007593">
    <property type="entry name" value="CD225/Dispanin_fam"/>
</dbReference>
<dbReference type="Proteomes" id="UP000663855">
    <property type="component" value="Unassembled WGS sequence"/>
</dbReference>
<dbReference type="Proteomes" id="UP000681720">
    <property type="component" value="Unassembled WGS sequence"/>
</dbReference>
<evidence type="ECO:0000256" key="5">
    <source>
        <dbReference type="ARBA" id="ARBA00023136"/>
    </source>
</evidence>
<dbReference type="AlphaFoldDB" id="A0A815VCD6"/>
<evidence type="ECO:0000256" key="1">
    <source>
        <dbReference type="ARBA" id="ARBA00004370"/>
    </source>
</evidence>
<evidence type="ECO:0000256" key="6">
    <source>
        <dbReference type="SAM" id="MobiDB-lite"/>
    </source>
</evidence>
<feature type="region of interest" description="Disordered" evidence="6">
    <location>
        <begin position="1"/>
        <end position="22"/>
    </location>
</feature>
<feature type="transmembrane region" description="Helical" evidence="7">
    <location>
        <begin position="84"/>
        <end position="106"/>
    </location>
</feature>
<dbReference type="InterPro" id="IPR051423">
    <property type="entry name" value="CD225/Dispanin"/>
</dbReference>
<evidence type="ECO:0000313" key="12">
    <source>
        <dbReference type="EMBL" id="CAF3768104.1"/>
    </source>
</evidence>
<keyword evidence="3 7" id="KW-0812">Transmembrane</keyword>
<dbReference type="EMBL" id="CAJNOV010013818">
    <property type="protein sequence ID" value="CAF1533060.1"/>
    <property type="molecule type" value="Genomic_DNA"/>
</dbReference>
<gene>
    <name evidence="14" type="ORF">BYL167_LOCUS12662</name>
    <name evidence="8" type="ORF">CJN711_LOCUS29176</name>
    <name evidence="15" type="ORF">GIL414_LOCUS67676</name>
    <name evidence="9" type="ORF">KQP761_LOCUS25840</name>
    <name evidence="11" type="ORF">MBJ925_LOCUS21861</name>
    <name evidence="12" type="ORF">OVN521_LOCUS2076</name>
    <name evidence="13" type="ORF">SMN809_LOCUS1341</name>
    <name evidence="10" type="ORF">WKI299_LOCUS7868</name>
</gene>
<evidence type="ECO:0000313" key="17">
    <source>
        <dbReference type="Proteomes" id="UP000663866"/>
    </source>
</evidence>
<evidence type="ECO:0000256" key="3">
    <source>
        <dbReference type="ARBA" id="ARBA00022692"/>
    </source>
</evidence>
<dbReference type="Proteomes" id="UP000676336">
    <property type="component" value="Unassembled WGS sequence"/>
</dbReference>
<feature type="compositionally biased region" description="Polar residues" evidence="6">
    <location>
        <begin position="1"/>
        <end position="14"/>
    </location>
</feature>
<dbReference type="EMBL" id="CAJNOW010014083">
    <property type="protein sequence ID" value="CAF1629102.1"/>
    <property type="molecule type" value="Genomic_DNA"/>
</dbReference>
<dbReference type="GO" id="GO:0016020">
    <property type="term" value="C:membrane"/>
    <property type="evidence" value="ECO:0007669"/>
    <property type="project" value="UniProtKB-SubCell"/>
</dbReference>
<dbReference type="EMBL" id="CAJNRF010002393">
    <property type="protein sequence ID" value="CAF2037940.1"/>
    <property type="molecule type" value="Genomic_DNA"/>
</dbReference>
<evidence type="ECO:0000313" key="11">
    <source>
        <dbReference type="EMBL" id="CAF2098664.1"/>
    </source>
</evidence>
<dbReference type="OrthoDB" id="6083617at2759"/>
<dbReference type="Proteomes" id="UP000663856">
    <property type="component" value="Unassembled WGS sequence"/>
</dbReference>
<name>A0A815VCD6_9BILA</name>
<keyword evidence="5 7" id="KW-0472">Membrane</keyword>
<dbReference type="Proteomes" id="UP000663866">
    <property type="component" value="Unassembled WGS sequence"/>
</dbReference>
<dbReference type="Proteomes" id="UP000663834">
    <property type="component" value="Unassembled WGS sequence"/>
</dbReference>
<dbReference type="EMBL" id="CAJOBG010000155">
    <property type="protein sequence ID" value="CAF3768104.1"/>
    <property type="molecule type" value="Genomic_DNA"/>
</dbReference>
<dbReference type="EMBL" id="CAJOBJ010326438">
    <property type="protein sequence ID" value="CAF5175915.1"/>
    <property type="molecule type" value="Genomic_DNA"/>
</dbReference>
<keyword evidence="17" id="KW-1185">Reference proteome</keyword>
<evidence type="ECO:0000313" key="14">
    <source>
        <dbReference type="EMBL" id="CAF3981982.1"/>
    </source>
</evidence>
<evidence type="ECO:0000256" key="7">
    <source>
        <dbReference type="SAM" id="Phobius"/>
    </source>
</evidence>
<evidence type="ECO:0000313" key="10">
    <source>
        <dbReference type="EMBL" id="CAF2037940.1"/>
    </source>
</evidence>
<accession>A0A815VCD6</accession>
<evidence type="ECO:0000313" key="13">
    <source>
        <dbReference type="EMBL" id="CAF3803988.1"/>
    </source>
</evidence>
<dbReference type="Proteomes" id="UP000681967">
    <property type="component" value="Unassembled WGS sequence"/>
</dbReference>
<evidence type="ECO:0008006" key="18">
    <source>
        <dbReference type="Google" id="ProtNLM"/>
    </source>
</evidence>
<evidence type="ECO:0000256" key="4">
    <source>
        <dbReference type="ARBA" id="ARBA00022989"/>
    </source>
</evidence>
<organism evidence="8 16">
    <name type="scientific">Rotaria magnacalcarata</name>
    <dbReference type="NCBI Taxonomy" id="392030"/>
    <lineage>
        <taxon>Eukaryota</taxon>
        <taxon>Metazoa</taxon>
        <taxon>Spiralia</taxon>
        <taxon>Gnathifera</taxon>
        <taxon>Rotifera</taxon>
        <taxon>Eurotatoria</taxon>
        <taxon>Bdelloidea</taxon>
        <taxon>Philodinida</taxon>
        <taxon>Philodinidae</taxon>
        <taxon>Rotaria</taxon>
    </lineage>
</organism>
<comment type="caution">
    <text evidence="8">The sequence shown here is derived from an EMBL/GenBank/DDBJ whole genome shotgun (WGS) entry which is preliminary data.</text>
</comment>
<sequence length="157" mass="16749">MHTENNNYNTTDASQPPPYHKPPPSYGFSNAAGFQSYGQSIPPPISSISVQSLSNPNVVYVQPQRMSAITVYGLPSGTAHINDYMAWSIFNIFCCGLVFGLIGAMLSSQVQQRKMAGDAVGAQSLSTATAIWNAFTTLAGIGIIIGICIYASNIGYF</sequence>
<comment type="similarity">
    <text evidence="2">Belongs to the CD225/Dispanin family.</text>
</comment>
<feature type="transmembrane region" description="Helical" evidence="7">
    <location>
        <begin position="130"/>
        <end position="152"/>
    </location>
</feature>
<proteinExistence type="inferred from homology"/>
<keyword evidence="4 7" id="KW-1133">Transmembrane helix</keyword>
<protein>
    <recommendedName>
        <fullName evidence="18">Interferon-induced transmembrane protein</fullName>
    </recommendedName>
</protein>
<evidence type="ECO:0000313" key="8">
    <source>
        <dbReference type="EMBL" id="CAF1533060.1"/>
    </source>
</evidence>
<dbReference type="PANTHER" id="PTHR14948:SF44">
    <property type="entry name" value="PROLINE-RICH TRANSMEMBRANE PROTEIN 1-LIKE"/>
    <property type="match status" value="1"/>
</dbReference>
<evidence type="ECO:0000313" key="15">
    <source>
        <dbReference type="EMBL" id="CAF5175915.1"/>
    </source>
</evidence>
<evidence type="ECO:0000313" key="9">
    <source>
        <dbReference type="EMBL" id="CAF1629102.1"/>
    </source>
</evidence>
<dbReference type="Pfam" id="PF04505">
    <property type="entry name" value="CD225"/>
    <property type="match status" value="1"/>
</dbReference>
<evidence type="ECO:0000313" key="16">
    <source>
        <dbReference type="Proteomes" id="UP000663855"/>
    </source>
</evidence>
<evidence type="ECO:0000256" key="2">
    <source>
        <dbReference type="ARBA" id="ARBA00006843"/>
    </source>
</evidence>
<comment type="subcellular location">
    <subcellularLocation>
        <location evidence="1">Membrane</location>
    </subcellularLocation>
</comment>
<dbReference type="EMBL" id="CAJOBH010004222">
    <property type="protein sequence ID" value="CAF3981982.1"/>
    <property type="molecule type" value="Genomic_DNA"/>
</dbReference>
<dbReference type="PANTHER" id="PTHR14948">
    <property type="entry name" value="NG5"/>
    <property type="match status" value="1"/>
</dbReference>
<dbReference type="Proteomes" id="UP000663824">
    <property type="component" value="Unassembled WGS sequence"/>
</dbReference>
<reference evidence="8" key="1">
    <citation type="submission" date="2021-02" db="EMBL/GenBank/DDBJ databases">
        <authorList>
            <person name="Nowell W R."/>
        </authorList>
    </citation>
    <scope>NUCLEOTIDE SEQUENCE</scope>
</reference>
<dbReference type="EMBL" id="CAJOBI010000200">
    <property type="protein sequence ID" value="CAF3803988.1"/>
    <property type="molecule type" value="Genomic_DNA"/>
</dbReference>